<organism evidence="8 9">
    <name type="scientific">Halalkalicoccus tibetensis</name>
    <dbReference type="NCBI Taxonomy" id="175632"/>
    <lineage>
        <taxon>Archaea</taxon>
        <taxon>Methanobacteriati</taxon>
        <taxon>Methanobacteriota</taxon>
        <taxon>Stenosarchaea group</taxon>
        <taxon>Halobacteria</taxon>
        <taxon>Halobacteriales</taxon>
        <taxon>Halococcaceae</taxon>
        <taxon>Halalkalicoccus</taxon>
    </lineage>
</organism>
<dbReference type="RefSeq" id="WP_340603696.1">
    <property type="nucleotide sequence ID" value="NZ_JBBMXV010000002.1"/>
</dbReference>
<dbReference type="InterPro" id="IPR015414">
    <property type="entry name" value="TMEM64"/>
</dbReference>
<keyword evidence="5 6" id="KW-0472">Membrane</keyword>
<evidence type="ECO:0000256" key="4">
    <source>
        <dbReference type="ARBA" id="ARBA00022989"/>
    </source>
</evidence>
<evidence type="ECO:0000256" key="5">
    <source>
        <dbReference type="ARBA" id="ARBA00023136"/>
    </source>
</evidence>
<feature type="transmembrane region" description="Helical" evidence="6">
    <location>
        <begin position="41"/>
        <end position="58"/>
    </location>
</feature>
<evidence type="ECO:0000313" key="8">
    <source>
        <dbReference type="EMBL" id="MFC6905184.1"/>
    </source>
</evidence>
<reference evidence="8 9" key="1">
    <citation type="journal article" date="2019" name="Int. J. Syst. Evol. Microbiol.">
        <title>The Global Catalogue of Microorganisms (GCM) 10K type strain sequencing project: providing services to taxonomists for standard genome sequencing and annotation.</title>
        <authorList>
            <consortium name="The Broad Institute Genomics Platform"/>
            <consortium name="The Broad Institute Genome Sequencing Center for Infectious Disease"/>
            <person name="Wu L."/>
            <person name="Ma J."/>
        </authorList>
    </citation>
    <scope>NUCLEOTIDE SEQUENCE [LARGE SCALE GENOMIC DNA]</scope>
    <source>
        <strain evidence="8 9">CGMCC 1.3240</strain>
    </source>
</reference>
<protein>
    <submittedName>
        <fullName evidence="8">TVP38/TMEM64 family protein</fullName>
    </submittedName>
</protein>
<gene>
    <name evidence="8" type="ORF">ACFQGH_08235</name>
</gene>
<comment type="caution">
    <text evidence="8">The sequence shown here is derived from an EMBL/GenBank/DDBJ whole genome shotgun (WGS) entry which is preliminary data.</text>
</comment>
<keyword evidence="3 6" id="KW-0812">Transmembrane</keyword>
<dbReference type="AlphaFoldDB" id="A0ABD5V504"/>
<keyword evidence="2" id="KW-1003">Cell membrane</keyword>
<dbReference type="Pfam" id="PF09335">
    <property type="entry name" value="VTT_dom"/>
    <property type="match status" value="1"/>
</dbReference>
<name>A0ABD5V504_9EURY</name>
<evidence type="ECO:0000256" key="1">
    <source>
        <dbReference type="ARBA" id="ARBA00004651"/>
    </source>
</evidence>
<dbReference type="EMBL" id="JBHSXQ010000002">
    <property type="protein sequence ID" value="MFC6905184.1"/>
    <property type="molecule type" value="Genomic_DNA"/>
</dbReference>
<evidence type="ECO:0000256" key="2">
    <source>
        <dbReference type="ARBA" id="ARBA00022475"/>
    </source>
</evidence>
<dbReference type="PANTHER" id="PTHR12677:SF59">
    <property type="entry name" value="GOLGI APPARATUS MEMBRANE PROTEIN TVP38-RELATED"/>
    <property type="match status" value="1"/>
</dbReference>
<dbReference type="InterPro" id="IPR032816">
    <property type="entry name" value="VTT_dom"/>
</dbReference>
<feature type="transmembrane region" description="Helical" evidence="6">
    <location>
        <begin position="70"/>
        <end position="95"/>
    </location>
</feature>
<keyword evidence="4 6" id="KW-1133">Transmembrane helix</keyword>
<feature type="transmembrane region" description="Helical" evidence="6">
    <location>
        <begin position="186"/>
        <end position="204"/>
    </location>
</feature>
<feature type="domain" description="VTT" evidence="7">
    <location>
        <begin position="60"/>
        <end position="174"/>
    </location>
</feature>
<evidence type="ECO:0000256" key="6">
    <source>
        <dbReference type="SAM" id="Phobius"/>
    </source>
</evidence>
<accession>A0ABD5V504</accession>
<dbReference type="Proteomes" id="UP001596312">
    <property type="component" value="Unassembled WGS sequence"/>
</dbReference>
<keyword evidence="9" id="KW-1185">Reference proteome</keyword>
<evidence type="ECO:0000256" key="3">
    <source>
        <dbReference type="ARBA" id="ARBA00022692"/>
    </source>
</evidence>
<sequence length="213" mass="22371">MDGRARLRTVLGIGLFVAILLAALALGPERVIEVLLGLESSSWLLPLLFGLYLLRPFIGWPHSPFPAAAGFYFGFLGGSLVAFVGLVLTCLPPFAVGRYLGEDEGALERLGAFGERFTDAAGEARSVASARLLPIPADLVSYGAGVAGVSPRAFTLGTLIGDLPWLLGLVYVGTQLETLTTEGIDALPVEAVALLALIALLLVGKPLYVRLRG</sequence>
<evidence type="ECO:0000259" key="7">
    <source>
        <dbReference type="Pfam" id="PF09335"/>
    </source>
</evidence>
<dbReference type="GO" id="GO:0005886">
    <property type="term" value="C:plasma membrane"/>
    <property type="evidence" value="ECO:0007669"/>
    <property type="project" value="UniProtKB-SubCell"/>
</dbReference>
<comment type="subcellular location">
    <subcellularLocation>
        <location evidence="1">Cell membrane</location>
        <topology evidence="1">Multi-pass membrane protein</topology>
    </subcellularLocation>
</comment>
<proteinExistence type="predicted"/>
<dbReference type="PANTHER" id="PTHR12677">
    <property type="entry name" value="GOLGI APPARATUS MEMBRANE PROTEIN TVP38-RELATED"/>
    <property type="match status" value="1"/>
</dbReference>
<evidence type="ECO:0000313" key="9">
    <source>
        <dbReference type="Proteomes" id="UP001596312"/>
    </source>
</evidence>